<evidence type="ECO:0000313" key="3">
    <source>
        <dbReference type="Proteomes" id="UP001341840"/>
    </source>
</evidence>
<sequence length="189" mass="20959">MHDDTVTEERVGNGRREIKKRGRETAAPIEVEDASVAAVEPRWKKGNGKLEREKWTEAVMLGRVLPPRHHPAAASRAATLPPLVPEEAIVPSLSLEPEPPLHHLVLTLPSSLVLPLEDGGSLDHESAVDGQWEAQRCGEHSSRKLRVRRQCEACYLGSTIFEGRSLSCEVPYRLEGERNTLYKGVNIPP</sequence>
<reference evidence="2 3" key="1">
    <citation type="journal article" date="2023" name="Plants (Basel)">
        <title>Bridging the Gap: Combining Genomics and Transcriptomics Approaches to Understand Stylosanthes scabra, an Orphan Legume from the Brazilian Caatinga.</title>
        <authorList>
            <person name="Ferreira-Neto J.R.C."/>
            <person name="da Silva M.D."/>
            <person name="Binneck E."/>
            <person name="de Melo N.F."/>
            <person name="da Silva R.H."/>
            <person name="de Melo A.L.T.M."/>
            <person name="Pandolfi V."/>
            <person name="Bustamante F.O."/>
            <person name="Brasileiro-Vidal A.C."/>
            <person name="Benko-Iseppon A.M."/>
        </authorList>
    </citation>
    <scope>NUCLEOTIDE SEQUENCE [LARGE SCALE GENOMIC DNA]</scope>
    <source>
        <tissue evidence="2">Leaves</tissue>
    </source>
</reference>
<organism evidence="2 3">
    <name type="scientific">Stylosanthes scabra</name>
    <dbReference type="NCBI Taxonomy" id="79078"/>
    <lineage>
        <taxon>Eukaryota</taxon>
        <taxon>Viridiplantae</taxon>
        <taxon>Streptophyta</taxon>
        <taxon>Embryophyta</taxon>
        <taxon>Tracheophyta</taxon>
        <taxon>Spermatophyta</taxon>
        <taxon>Magnoliopsida</taxon>
        <taxon>eudicotyledons</taxon>
        <taxon>Gunneridae</taxon>
        <taxon>Pentapetalae</taxon>
        <taxon>rosids</taxon>
        <taxon>fabids</taxon>
        <taxon>Fabales</taxon>
        <taxon>Fabaceae</taxon>
        <taxon>Papilionoideae</taxon>
        <taxon>50 kb inversion clade</taxon>
        <taxon>dalbergioids sensu lato</taxon>
        <taxon>Dalbergieae</taxon>
        <taxon>Pterocarpus clade</taxon>
        <taxon>Stylosanthes</taxon>
    </lineage>
</organism>
<evidence type="ECO:0000313" key="2">
    <source>
        <dbReference type="EMBL" id="MED6221459.1"/>
    </source>
</evidence>
<feature type="region of interest" description="Disordered" evidence="1">
    <location>
        <begin position="1"/>
        <end position="26"/>
    </location>
</feature>
<name>A0ABU6ZHK9_9FABA</name>
<comment type="caution">
    <text evidence="2">The sequence shown here is derived from an EMBL/GenBank/DDBJ whole genome shotgun (WGS) entry which is preliminary data.</text>
</comment>
<proteinExistence type="predicted"/>
<accession>A0ABU6ZHK9</accession>
<evidence type="ECO:0000256" key="1">
    <source>
        <dbReference type="SAM" id="MobiDB-lite"/>
    </source>
</evidence>
<protein>
    <submittedName>
        <fullName evidence="2">Uncharacterized protein</fullName>
    </submittedName>
</protein>
<gene>
    <name evidence="2" type="ORF">PIB30_054887</name>
</gene>
<feature type="compositionally biased region" description="Basic and acidic residues" evidence="1">
    <location>
        <begin position="1"/>
        <end position="16"/>
    </location>
</feature>
<keyword evidence="3" id="KW-1185">Reference proteome</keyword>
<dbReference type="EMBL" id="JASCZI010272283">
    <property type="protein sequence ID" value="MED6221459.1"/>
    <property type="molecule type" value="Genomic_DNA"/>
</dbReference>
<dbReference type="Proteomes" id="UP001341840">
    <property type="component" value="Unassembled WGS sequence"/>
</dbReference>